<dbReference type="EMBL" id="JXNT01000022">
    <property type="protein sequence ID" value="ODM14686.1"/>
    <property type="molecule type" value="Genomic_DNA"/>
</dbReference>
<dbReference type="AlphaFoldDB" id="A0A1E3B2L1"/>
<name>A0A1E3B2L1_ASPCR</name>
<evidence type="ECO:0008006" key="3">
    <source>
        <dbReference type="Google" id="ProtNLM"/>
    </source>
</evidence>
<reference evidence="1 2" key="1">
    <citation type="journal article" date="2016" name="BMC Genomics">
        <title>Comparative genomic and transcriptomic analyses of the Fuzhuan brick tea-fermentation fungus Aspergillus cristatus.</title>
        <authorList>
            <person name="Ge Y."/>
            <person name="Wang Y."/>
            <person name="Liu Y."/>
            <person name="Tan Y."/>
            <person name="Ren X."/>
            <person name="Zhang X."/>
            <person name="Hyde K.D."/>
            <person name="Liu Y."/>
            <person name="Liu Z."/>
        </authorList>
    </citation>
    <scope>NUCLEOTIDE SEQUENCE [LARGE SCALE GENOMIC DNA]</scope>
    <source>
        <strain evidence="1 2">GZAAS20.1005</strain>
    </source>
</reference>
<evidence type="ECO:0000313" key="2">
    <source>
        <dbReference type="Proteomes" id="UP000094569"/>
    </source>
</evidence>
<keyword evidence="2" id="KW-1185">Reference proteome</keyword>
<comment type="caution">
    <text evidence="1">The sequence shown here is derived from an EMBL/GenBank/DDBJ whole genome shotgun (WGS) entry which is preliminary data.</text>
</comment>
<proteinExistence type="predicted"/>
<sequence length="236" mass="26729">MKYVAHSDLMFISVPFKFAALTAFAEIPEEDSDKESGGETGKELNNGRKEALILKSIPHGTDAAAWDIVKNGFELLHPTVMTADRGETHSSFRTIANDVYDYLTSTEPKLFSIAVFGQANSGKSIAVKKVFQTILHTHDEESVELELNLSQFQNVKGLQHELETIQDWNLKGKMPIVFFDEFDSTLGGGYNIFFPCTRDAINLTLEKFDNLDVVSTFLLEAPRKYSRIFQWYIRNF</sequence>
<evidence type="ECO:0000313" key="1">
    <source>
        <dbReference type="EMBL" id="ODM14686.1"/>
    </source>
</evidence>
<dbReference type="InterPro" id="IPR027417">
    <property type="entry name" value="P-loop_NTPase"/>
</dbReference>
<gene>
    <name evidence="1" type="ORF">SI65_09875</name>
</gene>
<protein>
    <recommendedName>
        <fullName evidence="3">ATPase AAA-type core domain-containing protein</fullName>
    </recommendedName>
</protein>
<dbReference type="SUPFAM" id="SSF52540">
    <property type="entry name" value="P-loop containing nucleoside triphosphate hydrolases"/>
    <property type="match status" value="1"/>
</dbReference>
<dbReference type="VEuPathDB" id="FungiDB:SI65_09875"/>
<organism evidence="1 2">
    <name type="scientific">Aspergillus cristatus</name>
    <name type="common">Chinese Fuzhuan brick tea-fermentation fungus</name>
    <name type="synonym">Eurotium cristatum</name>
    <dbReference type="NCBI Taxonomy" id="573508"/>
    <lineage>
        <taxon>Eukaryota</taxon>
        <taxon>Fungi</taxon>
        <taxon>Dikarya</taxon>
        <taxon>Ascomycota</taxon>
        <taxon>Pezizomycotina</taxon>
        <taxon>Eurotiomycetes</taxon>
        <taxon>Eurotiomycetidae</taxon>
        <taxon>Eurotiales</taxon>
        <taxon>Aspergillaceae</taxon>
        <taxon>Aspergillus</taxon>
        <taxon>Aspergillus subgen. Aspergillus</taxon>
    </lineage>
</organism>
<dbReference type="STRING" id="573508.A0A1E3B2L1"/>
<accession>A0A1E3B2L1</accession>
<dbReference type="Proteomes" id="UP000094569">
    <property type="component" value="Unassembled WGS sequence"/>
</dbReference>
<dbReference type="OrthoDB" id="5305673at2759"/>